<organism evidence="2 3">
    <name type="scientific">Streptomyces leeuwenhoekii</name>
    <dbReference type="NCBI Taxonomy" id="1437453"/>
    <lineage>
        <taxon>Bacteria</taxon>
        <taxon>Bacillati</taxon>
        <taxon>Actinomycetota</taxon>
        <taxon>Actinomycetes</taxon>
        <taxon>Kitasatosporales</taxon>
        <taxon>Streptomycetaceae</taxon>
        <taxon>Streptomyces</taxon>
    </lineage>
</organism>
<reference evidence="2 3" key="1">
    <citation type="submission" date="2015-02" db="EMBL/GenBank/DDBJ databases">
        <authorList>
            <person name="Gomez-Escribano P.J."/>
        </authorList>
    </citation>
    <scope>NUCLEOTIDE SEQUENCE [LARGE SCALE GENOMIC DNA]</scope>
    <source>
        <strain evidence="3">C34 (DSM 42122 / NRRL B-24963)</strain>
    </source>
</reference>
<sequence>MAQAWNRVMDPSEAKRNGVALRELRPYSQLTLILCVNGLCVPAAPAREETSQKGELLMSVTEPTPPEAARWAARAGLRLPAERHAEVAAVAHRILSVVSVLRDLDFGDLPPAPARPTAQEERDAAV</sequence>
<dbReference type="AlphaFoldDB" id="A0A0F7W220"/>
<feature type="region of interest" description="Disordered" evidence="1">
    <location>
        <begin position="107"/>
        <end position="126"/>
    </location>
</feature>
<dbReference type="Proteomes" id="UP000035016">
    <property type="component" value="Chromosome Chromosome"/>
</dbReference>
<evidence type="ECO:0000256" key="1">
    <source>
        <dbReference type="SAM" id="MobiDB-lite"/>
    </source>
</evidence>
<proteinExistence type="predicted"/>
<dbReference type="EMBL" id="LN831790">
    <property type="protein sequence ID" value="CQR63842.1"/>
    <property type="molecule type" value="Genomic_DNA"/>
</dbReference>
<gene>
    <name evidence="2" type="primary">sle_43840</name>
</gene>
<protein>
    <submittedName>
        <fullName evidence="2">Uncharacterized protein</fullName>
    </submittedName>
</protein>
<evidence type="ECO:0000313" key="2">
    <source>
        <dbReference type="EMBL" id="CQR63842.1"/>
    </source>
</evidence>
<dbReference type="KEGG" id="sle:sle_43840"/>
<accession>A0A0F7W220</accession>
<name>A0A0F7W220_STRLW</name>
<evidence type="ECO:0000313" key="3">
    <source>
        <dbReference type="Proteomes" id="UP000035016"/>
    </source>
</evidence>